<dbReference type="Pfam" id="PF09346">
    <property type="entry name" value="SMI1_KNR4"/>
    <property type="match status" value="1"/>
</dbReference>
<evidence type="ECO:0000313" key="2">
    <source>
        <dbReference type="EMBL" id="WTU38744.1"/>
    </source>
</evidence>
<feature type="domain" description="Knr4/Smi1-like" evidence="1">
    <location>
        <begin position="44"/>
        <end position="176"/>
    </location>
</feature>
<dbReference type="InterPro" id="IPR037883">
    <property type="entry name" value="Knr4/Smi1-like_sf"/>
</dbReference>
<reference evidence="2" key="1">
    <citation type="submission" date="2022-10" db="EMBL/GenBank/DDBJ databases">
        <title>The complete genomes of actinobacterial strains from the NBC collection.</title>
        <authorList>
            <person name="Joergensen T.S."/>
            <person name="Alvarez Arevalo M."/>
            <person name="Sterndorff E.B."/>
            <person name="Faurdal D."/>
            <person name="Vuksanovic O."/>
            <person name="Mourched A.-S."/>
            <person name="Charusanti P."/>
            <person name="Shaw S."/>
            <person name="Blin K."/>
            <person name="Weber T."/>
        </authorList>
    </citation>
    <scope>NUCLEOTIDE SEQUENCE</scope>
    <source>
        <strain evidence="2">NBC_00060</strain>
    </source>
</reference>
<proteinExistence type="predicted"/>
<dbReference type="SMART" id="SM00860">
    <property type="entry name" value="SMI1_KNR4"/>
    <property type="match status" value="1"/>
</dbReference>
<protein>
    <submittedName>
        <fullName evidence="2">SMI1/KNR4 family protein</fullName>
    </submittedName>
</protein>
<dbReference type="SUPFAM" id="SSF160631">
    <property type="entry name" value="SMI1/KNR4-like"/>
    <property type="match status" value="1"/>
</dbReference>
<dbReference type="EMBL" id="CP108253">
    <property type="protein sequence ID" value="WTU38744.1"/>
    <property type="molecule type" value="Genomic_DNA"/>
</dbReference>
<evidence type="ECO:0000259" key="1">
    <source>
        <dbReference type="SMART" id="SM00860"/>
    </source>
</evidence>
<dbReference type="InterPro" id="IPR018958">
    <property type="entry name" value="Knr4/Smi1-like_dom"/>
</dbReference>
<dbReference type="Gene3D" id="3.40.1580.10">
    <property type="entry name" value="SMI1/KNR4-like"/>
    <property type="match status" value="1"/>
</dbReference>
<name>A0AAU2GTP9_9ACTN</name>
<gene>
    <name evidence="2" type="ORF">OHV25_03765</name>
</gene>
<organism evidence="2">
    <name type="scientific">Streptomyces sp. NBC_00060</name>
    <dbReference type="NCBI Taxonomy" id="2975636"/>
    <lineage>
        <taxon>Bacteria</taxon>
        <taxon>Bacillati</taxon>
        <taxon>Actinomycetota</taxon>
        <taxon>Actinomycetes</taxon>
        <taxon>Kitasatosporales</taxon>
        <taxon>Streptomycetaceae</taxon>
        <taxon>Streptomyces</taxon>
    </lineage>
</organism>
<sequence>MRRYEWRPFLERWSAEWADVYDEDLDARDGDRDAHAARWLGFEPADEERLAALERRTGHPLPPSLRSFLQVTDGWRYAGHFVYLLAGTEHIDWCGDPHGLGEIWLEDLDEDADDEEVREAGVWARSLQLAVESDMVDVLLDPDDVDEHGEWAVYTYASWRAAPPRRYASFRHFMEDMYQEFLRMSADRPGFANDTTRSVDAGVERALADALSGEYEAAAEVLAEAVACGRPRAGRLLAQIRALSGAGDSTERVGASLRDPYVAREAMPLSCAEEGGSGRDDDTWFLGRYPEEDRETVAGVLERIRQGTFAYEASGAFGEAVRVARELAVRARPEAAWRTLLEAAPSWVPLTSDHIAPVGLLADSVLGPLLTPERGRALLATPRGAAATPAQTMAAETAAPDTDGLGWLAAPGHTWRGCRLVLVEGVQPDELHRRMGAGGPLLPALRAWNADTRHCSPDAQTWESRVVVRTGCAGADWTFAYSGAGLDARADRFVSPAVAASHGTRALTLAIDHGFAHRDGEGRAESFHFSLAEDGKVVHSLTVHGDEVTVTGEVPVFLEPCLRLFGTDPSGPEDEPAPDPVRQTLDAIAAAFGVTLSEEALVDGRLDAFETVSWLREPRAGESWAYITMGRPPE</sequence>
<dbReference type="AlphaFoldDB" id="A0AAU2GTP9"/>
<accession>A0AAU2GTP9</accession>